<protein>
    <submittedName>
        <fullName evidence="4">Alpha/beta hydrolase</fullName>
    </submittedName>
</protein>
<sequence length="202" mass="22056">MDVLKLEPQAGVEACAALVLLHGWGANARDLASLQLMLDLPDYVYFCLDAPLPHPQVPGGKMWYDLDSEAYDGLDQSRAELAAWFDGFEAQTGIPLARTVLAGFSQGGAMTLDVGFRYPFGGLVAMSGYLHDSPALEGKLPPVLLLHGRFDRVVPLQAAQRTRETLMAGGATVDYHEYDMAHEICPLEVAQLRRFALEVVQP</sequence>
<dbReference type="Pfam" id="PF02230">
    <property type="entry name" value="Abhydrolase_2"/>
    <property type="match status" value="1"/>
</dbReference>
<dbReference type="Proteomes" id="UP001056708">
    <property type="component" value="Chromosome"/>
</dbReference>
<evidence type="ECO:0000313" key="4">
    <source>
        <dbReference type="EMBL" id="USR92099.1"/>
    </source>
</evidence>
<evidence type="ECO:0000313" key="5">
    <source>
        <dbReference type="Proteomes" id="UP001056708"/>
    </source>
</evidence>
<accession>A0ABY5ASA8</accession>
<keyword evidence="5" id="KW-1185">Reference proteome</keyword>
<dbReference type="InterPro" id="IPR050565">
    <property type="entry name" value="LYPA1-2/EST-like"/>
</dbReference>
<keyword evidence="2 4" id="KW-0378">Hydrolase</keyword>
<dbReference type="PANTHER" id="PTHR10655:SF17">
    <property type="entry name" value="LYSOPHOSPHOLIPASE-LIKE PROTEIN 1"/>
    <property type="match status" value="1"/>
</dbReference>
<evidence type="ECO:0000256" key="1">
    <source>
        <dbReference type="ARBA" id="ARBA00006499"/>
    </source>
</evidence>
<gene>
    <name evidence="4" type="ORF">NEA10_05085</name>
</gene>
<dbReference type="InterPro" id="IPR029058">
    <property type="entry name" value="AB_hydrolase_fold"/>
</dbReference>
<comment type="similarity">
    <text evidence="1">Belongs to the AB hydrolase superfamily. AB hydrolase 2 family.</text>
</comment>
<dbReference type="InterPro" id="IPR003140">
    <property type="entry name" value="PLipase/COase/thioEstase"/>
</dbReference>
<dbReference type="EMBL" id="CP098611">
    <property type="protein sequence ID" value="USR92099.1"/>
    <property type="molecule type" value="Genomic_DNA"/>
</dbReference>
<name>A0ABY5ASA8_9CYAN</name>
<feature type="domain" description="Phospholipase/carboxylesterase/thioesterase" evidence="3">
    <location>
        <begin position="13"/>
        <end position="195"/>
    </location>
</feature>
<dbReference type="RefSeq" id="WP_252664174.1">
    <property type="nucleotide sequence ID" value="NZ_CP098611.1"/>
</dbReference>
<dbReference type="SUPFAM" id="SSF53474">
    <property type="entry name" value="alpha/beta-Hydrolases"/>
    <property type="match status" value="1"/>
</dbReference>
<organism evidence="4 5">
    <name type="scientific">Phormidium yuhuli AB48</name>
    <dbReference type="NCBI Taxonomy" id="2940671"/>
    <lineage>
        <taxon>Bacteria</taxon>
        <taxon>Bacillati</taxon>
        <taxon>Cyanobacteriota</taxon>
        <taxon>Cyanophyceae</taxon>
        <taxon>Oscillatoriophycideae</taxon>
        <taxon>Oscillatoriales</taxon>
        <taxon>Oscillatoriaceae</taxon>
        <taxon>Phormidium</taxon>
        <taxon>Phormidium yuhuli</taxon>
    </lineage>
</organism>
<dbReference type="PANTHER" id="PTHR10655">
    <property type="entry name" value="LYSOPHOSPHOLIPASE-RELATED"/>
    <property type="match status" value="1"/>
</dbReference>
<evidence type="ECO:0000256" key="2">
    <source>
        <dbReference type="ARBA" id="ARBA00022801"/>
    </source>
</evidence>
<reference evidence="4" key="1">
    <citation type="submission" date="2022-06" db="EMBL/GenBank/DDBJ databases">
        <title>Genome sequence of Phormidium yuhuli AB48 isolated from an industrial photobioreactor environment.</title>
        <authorList>
            <person name="Qiu Y."/>
            <person name="Noonan A.J.C."/>
            <person name="Dofher K."/>
            <person name="Koch M."/>
            <person name="Kieft B."/>
            <person name="Lin X."/>
            <person name="Ziels R.M."/>
            <person name="Hallam S.J."/>
        </authorList>
    </citation>
    <scope>NUCLEOTIDE SEQUENCE</scope>
    <source>
        <strain evidence="4">AB48</strain>
    </source>
</reference>
<proteinExistence type="inferred from homology"/>
<dbReference type="GO" id="GO:0016787">
    <property type="term" value="F:hydrolase activity"/>
    <property type="evidence" value="ECO:0007669"/>
    <property type="project" value="UniProtKB-KW"/>
</dbReference>
<evidence type="ECO:0000259" key="3">
    <source>
        <dbReference type="Pfam" id="PF02230"/>
    </source>
</evidence>
<dbReference type="Gene3D" id="3.40.50.1820">
    <property type="entry name" value="alpha/beta hydrolase"/>
    <property type="match status" value="1"/>
</dbReference>